<dbReference type="InterPro" id="IPR001845">
    <property type="entry name" value="HTH_ArsR_DNA-bd_dom"/>
</dbReference>
<evidence type="ECO:0000256" key="1">
    <source>
        <dbReference type="ARBA" id="ARBA00023015"/>
    </source>
</evidence>
<dbReference type="Gene3D" id="1.10.10.10">
    <property type="entry name" value="Winged helix-like DNA-binding domain superfamily/Winged helix DNA-binding domain"/>
    <property type="match status" value="1"/>
</dbReference>
<dbReference type="GO" id="GO:0003700">
    <property type="term" value="F:DNA-binding transcription factor activity"/>
    <property type="evidence" value="ECO:0007669"/>
    <property type="project" value="InterPro"/>
</dbReference>
<gene>
    <name evidence="5" type="ORF">FHS29_005177</name>
</gene>
<dbReference type="InterPro" id="IPR036388">
    <property type="entry name" value="WH-like_DNA-bd_sf"/>
</dbReference>
<dbReference type="EMBL" id="JACHJN010000008">
    <property type="protein sequence ID" value="MBB5958569.1"/>
    <property type="molecule type" value="Genomic_DNA"/>
</dbReference>
<sequence length="318" mass="35215">MITVELGGDALASVRFALSPLMEIGTVLNQGRGPARHREGWLASAQDTMARRRLVLMACFMSQYHGYVPDFLNPEPAAYDPDLHGELHAVASTPAERVAAEMAGWVERIRRAGPRAEARARPVLDALHRGEDFFAAAVADELAQYWRHGFARRWPGVQRRLDADIERRSRAAGRDGLGTVLRRLHPDILWADQRLRIRSRNEGTIHESRGLVLMPSTYAWHAGVGVDPLGVRTVHVVYPAMAVPASAPALGDVLGHTRAALLGDLDVPRTTTDLARRHHLSPSTVSYHLGRLSKAGLVDRERAGQRVRYRRSLSNVVE</sequence>
<evidence type="ECO:0000313" key="5">
    <source>
        <dbReference type="EMBL" id="MBB5958569.1"/>
    </source>
</evidence>
<dbReference type="InterPro" id="IPR051081">
    <property type="entry name" value="HTH_MetalResp_TranReg"/>
</dbReference>
<dbReference type="RefSeq" id="WP_184694623.1">
    <property type="nucleotide sequence ID" value="NZ_JACHJN010000008.1"/>
</dbReference>
<dbReference type="GO" id="GO:0003677">
    <property type="term" value="F:DNA binding"/>
    <property type="evidence" value="ECO:0007669"/>
    <property type="project" value="UniProtKB-KW"/>
</dbReference>
<proteinExistence type="predicted"/>
<dbReference type="AlphaFoldDB" id="A0A841CMP3"/>
<dbReference type="InterPro" id="IPR036390">
    <property type="entry name" value="WH_DNA-bd_sf"/>
</dbReference>
<feature type="domain" description="HTH arsR-type" evidence="4">
    <location>
        <begin position="226"/>
        <end position="318"/>
    </location>
</feature>
<dbReference type="CDD" id="cd00090">
    <property type="entry name" value="HTH_ARSR"/>
    <property type="match status" value="1"/>
</dbReference>
<evidence type="ECO:0000256" key="3">
    <source>
        <dbReference type="ARBA" id="ARBA00023163"/>
    </source>
</evidence>
<accession>A0A841CMP3</accession>
<keyword evidence="2 5" id="KW-0238">DNA-binding</keyword>
<keyword evidence="1" id="KW-0805">Transcription regulation</keyword>
<evidence type="ECO:0000259" key="4">
    <source>
        <dbReference type="PROSITE" id="PS50987"/>
    </source>
</evidence>
<keyword evidence="6" id="KW-1185">Reference proteome</keyword>
<name>A0A841CMP3_9PSEU</name>
<evidence type="ECO:0000313" key="6">
    <source>
        <dbReference type="Proteomes" id="UP000547510"/>
    </source>
</evidence>
<reference evidence="5 6" key="1">
    <citation type="submission" date="2020-08" db="EMBL/GenBank/DDBJ databases">
        <title>Genomic Encyclopedia of Type Strains, Phase III (KMG-III): the genomes of soil and plant-associated and newly described type strains.</title>
        <authorList>
            <person name="Whitman W."/>
        </authorList>
    </citation>
    <scope>NUCLEOTIDE SEQUENCE [LARGE SCALE GENOMIC DNA]</scope>
    <source>
        <strain evidence="5 6">CECT 8640</strain>
    </source>
</reference>
<dbReference type="InterPro" id="IPR011991">
    <property type="entry name" value="ArsR-like_HTH"/>
</dbReference>
<comment type="caution">
    <text evidence="5">The sequence shown here is derived from an EMBL/GenBank/DDBJ whole genome shotgun (WGS) entry which is preliminary data.</text>
</comment>
<dbReference type="PROSITE" id="PS50987">
    <property type="entry name" value="HTH_ARSR_2"/>
    <property type="match status" value="1"/>
</dbReference>
<dbReference type="PANTHER" id="PTHR33154:SF38">
    <property type="entry name" value="HTH ARSR-TYPE DOMAIN-CONTAINING PROTEIN"/>
    <property type="match status" value="1"/>
</dbReference>
<organism evidence="5 6">
    <name type="scientific">Saccharothrix tamanrassetensis</name>
    <dbReference type="NCBI Taxonomy" id="1051531"/>
    <lineage>
        <taxon>Bacteria</taxon>
        <taxon>Bacillati</taxon>
        <taxon>Actinomycetota</taxon>
        <taxon>Actinomycetes</taxon>
        <taxon>Pseudonocardiales</taxon>
        <taxon>Pseudonocardiaceae</taxon>
        <taxon>Saccharothrix</taxon>
    </lineage>
</organism>
<dbReference type="SMART" id="SM00418">
    <property type="entry name" value="HTH_ARSR"/>
    <property type="match status" value="1"/>
</dbReference>
<evidence type="ECO:0000256" key="2">
    <source>
        <dbReference type="ARBA" id="ARBA00023125"/>
    </source>
</evidence>
<keyword evidence="3" id="KW-0804">Transcription</keyword>
<dbReference type="SUPFAM" id="SSF46785">
    <property type="entry name" value="Winged helix' DNA-binding domain"/>
    <property type="match status" value="1"/>
</dbReference>
<dbReference type="Proteomes" id="UP000547510">
    <property type="component" value="Unassembled WGS sequence"/>
</dbReference>
<dbReference type="Pfam" id="PF12840">
    <property type="entry name" value="HTH_20"/>
    <property type="match status" value="1"/>
</dbReference>
<protein>
    <submittedName>
        <fullName evidence="5">DNA-binding transcriptional ArsR family regulator</fullName>
    </submittedName>
</protein>
<dbReference type="PANTHER" id="PTHR33154">
    <property type="entry name" value="TRANSCRIPTIONAL REGULATOR, ARSR FAMILY"/>
    <property type="match status" value="1"/>
</dbReference>